<accession>A0A3D9KEX4</accession>
<keyword evidence="1" id="KW-0812">Transmembrane</keyword>
<feature type="transmembrane region" description="Helical" evidence="1">
    <location>
        <begin position="53"/>
        <end position="75"/>
    </location>
</feature>
<sequence>MGNDSGLFELAGWNGLFSIFVTLGCVVIAWIVLQEIRWDKIARDPRGPKVRMLHLLAAIGLGHLVSRFVLDYWSWVGTLKWLFGGG</sequence>
<keyword evidence="3" id="KW-1185">Reference proteome</keyword>
<dbReference type="OrthoDB" id="1651016at2"/>
<feature type="transmembrane region" description="Helical" evidence="1">
    <location>
        <begin position="12"/>
        <end position="33"/>
    </location>
</feature>
<dbReference type="RefSeq" id="WP_116060695.1">
    <property type="nucleotide sequence ID" value="NZ_QRDZ01000007.1"/>
</dbReference>
<organism evidence="2 3">
    <name type="scientific">Cohnella phaseoli</name>
    <dbReference type="NCBI Taxonomy" id="456490"/>
    <lineage>
        <taxon>Bacteria</taxon>
        <taxon>Bacillati</taxon>
        <taxon>Bacillota</taxon>
        <taxon>Bacilli</taxon>
        <taxon>Bacillales</taxon>
        <taxon>Paenibacillaceae</taxon>
        <taxon>Cohnella</taxon>
    </lineage>
</organism>
<comment type="caution">
    <text evidence="2">The sequence shown here is derived from an EMBL/GenBank/DDBJ whole genome shotgun (WGS) entry which is preliminary data.</text>
</comment>
<keyword evidence="1" id="KW-0472">Membrane</keyword>
<name>A0A3D9KEX4_9BACL</name>
<dbReference type="EMBL" id="QRDZ01000007">
    <property type="protein sequence ID" value="RED84066.1"/>
    <property type="molecule type" value="Genomic_DNA"/>
</dbReference>
<evidence type="ECO:0000313" key="2">
    <source>
        <dbReference type="EMBL" id="RED84066.1"/>
    </source>
</evidence>
<dbReference type="InterPro" id="IPR009526">
    <property type="entry name" value="DUF1146"/>
</dbReference>
<reference evidence="2 3" key="1">
    <citation type="submission" date="2018-07" db="EMBL/GenBank/DDBJ databases">
        <title>Genomic Encyclopedia of Type Strains, Phase III (KMG-III): the genomes of soil and plant-associated and newly described type strains.</title>
        <authorList>
            <person name="Whitman W."/>
        </authorList>
    </citation>
    <scope>NUCLEOTIDE SEQUENCE [LARGE SCALE GENOMIC DNA]</scope>
    <source>
        <strain evidence="2 3">CECT 7287</strain>
    </source>
</reference>
<dbReference type="AlphaFoldDB" id="A0A3D9KEX4"/>
<dbReference type="Pfam" id="PF06612">
    <property type="entry name" value="DUF1146"/>
    <property type="match status" value="1"/>
</dbReference>
<proteinExistence type="predicted"/>
<dbReference type="NCBIfam" id="TIGR02327">
    <property type="entry name" value="int_mem_ywzB"/>
    <property type="match status" value="1"/>
</dbReference>
<evidence type="ECO:0000313" key="3">
    <source>
        <dbReference type="Proteomes" id="UP000256977"/>
    </source>
</evidence>
<evidence type="ECO:0000256" key="1">
    <source>
        <dbReference type="SAM" id="Phobius"/>
    </source>
</evidence>
<dbReference type="Proteomes" id="UP000256977">
    <property type="component" value="Unassembled WGS sequence"/>
</dbReference>
<gene>
    <name evidence="2" type="ORF">DFP98_107174</name>
</gene>
<keyword evidence="1" id="KW-1133">Transmembrane helix</keyword>
<protein>
    <submittedName>
        <fullName evidence="2">Putative integral membrane protein (TIGR02327 family)</fullName>
    </submittedName>
</protein>